<sequence>MVKKPLSFAVAVALGGISCAAQADNIWQIYEKSLESDPVILRAAAQRQEAFEAITEARAPLLPQISVTGQYTDTSSNRDFRESDGTSATVGLTQEIYRQESWITLDLAEKSAHQADVNYNLQLQNLMLRVSQAYFDVLQAMDDVEFIAAEKRAIERQLEQTKQRFAVGLTAITDVHEAQAEYDRSVADEIVQLNVLENSYEGLRVLTGLSHRDLDVLNTELFSPTKPQPESSDGWQKIATDQNLSLAVSRVATDIAKQNIDLAAAGHMPTFSLFAQHDTSNVEPDFDSGRPDSYDDTTIGVQVSVPIYTGGAISSRERQAQHAFVATSEQMNETYREVNRSTINNYNNVIASISAIRAFEQTVVSRVSALEATEAGFEVGTRTIVDVLDATRNLYDAKRQLSQARYSYILSVLQLKFSAGNLTEQDLQDINKGLQRPS</sequence>
<comment type="caution">
    <text evidence="9">The sequence shown here is derived from an EMBL/GenBank/DDBJ whole genome shotgun (WGS) entry which is preliminary data.</text>
</comment>
<dbReference type="InterPro" id="IPR010130">
    <property type="entry name" value="T1SS_OMP_TolC"/>
</dbReference>
<dbReference type="Pfam" id="PF02321">
    <property type="entry name" value="OEP"/>
    <property type="match status" value="2"/>
</dbReference>
<keyword evidence="7" id="KW-0998">Cell outer membrane</keyword>
<comment type="subcellular location">
    <subcellularLocation>
        <location evidence="1">Cell outer membrane</location>
    </subcellularLocation>
</comment>
<organism evidence="9 10">
    <name type="scientific">Corallincola platygyrae</name>
    <dbReference type="NCBI Taxonomy" id="1193278"/>
    <lineage>
        <taxon>Bacteria</taxon>
        <taxon>Pseudomonadati</taxon>
        <taxon>Pseudomonadota</taxon>
        <taxon>Gammaproteobacteria</taxon>
        <taxon>Alteromonadales</taxon>
        <taxon>Psychromonadaceae</taxon>
        <taxon>Corallincola</taxon>
    </lineage>
</organism>
<dbReference type="RefSeq" id="WP_345339763.1">
    <property type="nucleotide sequence ID" value="NZ_BAABLI010000011.1"/>
</dbReference>
<keyword evidence="3" id="KW-0813">Transport</keyword>
<dbReference type="InterPro" id="IPR051906">
    <property type="entry name" value="TolC-like"/>
</dbReference>
<evidence type="ECO:0000256" key="1">
    <source>
        <dbReference type="ARBA" id="ARBA00004442"/>
    </source>
</evidence>
<reference evidence="10" key="1">
    <citation type="journal article" date="2019" name="Int. J. Syst. Evol. Microbiol.">
        <title>The Global Catalogue of Microorganisms (GCM) 10K type strain sequencing project: providing services to taxonomists for standard genome sequencing and annotation.</title>
        <authorList>
            <consortium name="The Broad Institute Genomics Platform"/>
            <consortium name="The Broad Institute Genome Sequencing Center for Infectious Disease"/>
            <person name="Wu L."/>
            <person name="Ma J."/>
        </authorList>
    </citation>
    <scope>NUCLEOTIDE SEQUENCE [LARGE SCALE GENOMIC DNA]</scope>
    <source>
        <strain evidence="10">CGMCC 1.10992</strain>
    </source>
</reference>
<dbReference type="InterPro" id="IPR003423">
    <property type="entry name" value="OMP_efflux"/>
</dbReference>
<keyword evidence="5" id="KW-0812">Transmembrane</keyword>
<feature type="signal peptide" evidence="8">
    <location>
        <begin position="1"/>
        <end position="23"/>
    </location>
</feature>
<dbReference type="SUPFAM" id="SSF56954">
    <property type="entry name" value="Outer membrane efflux proteins (OEP)"/>
    <property type="match status" value="1"/>
</dbReference>
<evidence type="ECO:0000256" key="4">
    <source>
        <dbReference type="ARBA" id="ARBA00022452"/>
    </source>
</evidence>
<evidence type="ECO:0000256" key="6">
    <source>
        <dbReference type="ARBA" id="ARBA00023136"/>
    </source>
</evidence>
<evidence type="ECO:0000256" key="5">
    <source>
        <dbReference type="ARBA" id="ARBA00022692"/>
    </source>
</evidence>
<dbReference type="Gene3D" id="1.20.1600.10">
    <property type="entry name" value="Outer membrane efflux proteins (OEP)"/>
    <property type="match status" value="1"/>
</dbReference>
<evidence type="ECO:0000256" key="7">
    <source>
        <dbReference type="ARBA" id="ARBA00023237"/>
    </source>
</evidence>
<accession>A0ABW4XP87</accession>
<dbReference type="InterPro" id="IPR058622">
    <property type="entry name" value="TolC"/>
</dbReference>
<keyword evidence="10" id="KW-1185">Reference proteome</keyword>
<dbReference type="Proteomes" id="UP001597380">
    <property type="component" value="Unassembled WGS sequence"/>
</dbReference>
<dbReference type="PANTHER" id="PTHR30026">
    <property type="entry name" value="OUTER MEMBRANE PROTEIN TOLC"/>
    <property type="match status" value="1"/>
</dbReference>
<gene>
    <name evidence="9" type="primary">tolC</name>
    <name evidence="9" type="ORF">ACFSJ3_13130</name>
</gene>
<dbReference type="EMBL" id="JBHUHT010000014">
    <property type="protein sequence ID" value="MFD2096933.1"/>
    <property type="molecule type" value="Genomic_DNA"/>
</dbReference>
<evidence type="ECO:0000256" key="2">
    <source>
        <dbReference type="ARBA" id="ARBA00007613"/>
    </source>
</evidence>
<evidence type="ECO:0000313" key="10">
    <source>
        <dbReference type="Proteomes" id="UP001597380"/>
    </source>
</evidence>
<dbReference type="PROSITE" id="PS51257">
    <property type="entry name" value="PROKAR_LIPOPROTEIN"/>
    <property type="match status" value="1"/>
</dbReference>
<protein>
    <submittedName>
        <fullName evidence="9">Outer membrane channel protein TolC</fullName>
    </submittedName>
</protein>
<comment type="similarity">
    <text evidence="2">Belongs to the outer membrane factor (OMF) (TC 1.B.17) family.</text>
</comment>
<feature type="chain" id="PRO_5047305651" evidence="8">
    <location>
        <begin position="24"/>
        <end position="438"/>
    </location>
</feature>
<dbReference type="PANTHER" id="PTHR30026:SF20">
    <property type="entry name" value="OUTER MEMBRANE PROTEIN TOLC"/>
    <property type="match status" value="1"/>
</dbReference>
<keyword evidence="6" id="KW-0472">Membrane</keyword>
<evidence type="ECO:0000256" key="8">
    <source>
        <dbReference type="SAM" id="SignalP"/>
    </source>
</evidence>
<evidence type="ECO:0000256" key="3">
    <source>
        <dbReference type="ARBA" id="ARBA00022448"/>
    </source>
</evidence>
<keyword evidence="8" id="KW-0732">Signal</keyword>
<evidence type="ECO:0000313" key="9">
    <source>
        <dbReference type="EMBL" id="MFD2096933.1"/>
    </source>
</evidence>
<dbReference type="NCBIfam" id="NF007002">
    <property type="entry name" value="PRK09465.1"/>
    <property type="match status" value="1"/>
</dbReference>
<proteinExistence type="inferred from homology"/>
<dbReference type="NCBIfam" id="TIGR01844">
    <property type="entry name" value="type_I_sec_TolC"/>
    <property type="match status" value="1"/>
</dbReference>
<keyword evidence="4" id="KW-1134">Transmembrane beta strand</keyword>
<name>A0ABW4XP87_9GAMM</name>